<name>A0A240E1Q2_9BURK</name>
<evidence type="ECO:0000313" key="3">
    <source>
        <dbReference type="Proteomes" id="UP000218069"/>
    </source>
</evidence>
<dbReference type="SUPFAM" id="SSF56003">
    <property type="entry name" value="Molybdenum cofactor-binding domain"/>
    <property type="match status" value="2"/>
</dbReference>
<evidence type="ECO:0000259" key="1">
    <source>
        <dbReference type="SMART" id="SM01008"/>
    </source>
</evidence>
<dbReference type="PANTHER" id="PTHR47495:SF2">
    <property type="entry name" value="ALDEHYDE DEHYDROGENASE"/>
    <property type="match status" value="1"/>
</dbReference>
<dbReference type="InterPro" id="IPR000674">
    <property type="entry name" value="Ald_Oxase/Xan_DH_a/b"/>
</dbReference>
<sequence length="750" mass="80087">MLLAKPKGTLMTTAITTNTSRRQFIIGSSTIAAGLAIGFDFGVMAEAHAAMGTGTTSMAPLATPEIGVWVVVKPNDDVVVRIVRSEMGQGTITGLAQMVAEELQCDWKKVSYEYPSPAESLKRKQAWGSYSTGGSRGIRTSEQYVRKGGAAARMMLIQAAATQWGVPAAECIALNSVITHTPSGRKTTFGKVSVAASQLAVPTDVPLKDPKDWTLIGKPVNRIDGVADKVTGKQIYAIDLTMPGMLVANIRQCPVFGGKVKSFDATKALSMKGVKKVVQVGDTAVATIADTFWHAKTAMEQVNITWDEGANANVSSATIKKTLVEGLTAKDVFVGNANGDIEAALAGASKTVEATYFYPFLSHATLEPQNATAKWTPEMCEVWAPTQDGEASYAAAIAASGLPADKCNVYKVNLGGGFGRRGAFQDFVTQSVLVAKQMPGTPIKLIWTREEDMTHDHYHPVMMCKMTASIDAKKQVTGLNMHLSGQSILATVRPAVVASNKGKDPAVFQGLDAGGEHSISYSFPNLNIVHAMRNTSVPPGFWRGVNVNQNAIFLETFMDELAEATGMDAVEFRRQHMQKFPRALNVLNAVADGIGWTKPAAPGVYRGLAQMNSYGSPVAAACEISVTNGTDVKILRIVAATDPGYAVNPAQIERQVAGSFVYGLSALFEEEITIEKGAVVQQNFDTFNSIRLYQMPKVETIIIQGGGKEWGGVGEPTIAVAAPAVLNAFYRATGKRLRDVPLKNSGIKLV</sequence>
<dbReference type="InterPro" id="IPR006311">
    <property type="entry name" value="TAT_signal"/>
</dbReference>
<dbReference type="InterPro" id="IPR008274">
    <property type="entry name" value="AldOxase/xan_DH_MoCoBD1"/>
</dbReference>
<gene>
    <name evidence="2" type="ORF">SAMN06295945_1740</name>
</gene>
<dbReference type="PIRSF" id="PIRSF036389">
    <property type="entry name" value="IOR_B"/>
    <property type="match status" value="1"/>
</dbReference>
<proteinExistence type="predicted"/>
<organism evidence="2 3">
    <name type="scientific">Polynucleobacter meluiroseus</name>
    <dbReference type="NCBI Taxonomy" id="1938814"/>
    <lineage>
        <taxon>Bacteria</taxon>
        <taxon>Pseudomonadati</taxon>
        <taxon>Pseudomonadota</taxon>
        <taxon>Betaproteobacteria</taxon>
        <taxon>Burkholderiales</taxon>
        <taxon>Burkholderiaceae</taxon>
        <taxon>Polynucleobacter</taxon>
    </lineage>
</organism>
<dbReference type="Proteomes" id="UP000218069">
    <property type="component" value="Unassembled WGS sequence"/>
</dbReference>
<feature type="domain" description="Aldehyde oxidase/xanthine dehydrogenase a/b hammerhead" evidence="1">
    <location>
        <begin position="231"/>
        <end position="310"/>
    </location>
</feature>
<dbReference type="SMART" id="SM01008">
    <property type="entry name" value="Ald_Xan_dh_C"/>
    <property type="match status" value="1"/>
</dbReference>
<dbReference type="PANTHER" id="PTHR47495">
    <property type="entry name" value="ALDEHYDE DEHYDROGENASE"/>
    <property type="match status" value="1"/>
</dbReference>
<dbReference type="PROSITE" id="PS51318">
    <property type="entry name" value="TAT"/>
    <property type="match status" value="1"/>
</dbReference>
<evidence type="ECO:0000313" key="2">
    <source>
        <dbReference type="EMBL" id="SNX29368.1"/>
    </source>
</evidence>
<dbReference type="GO" id="GO:0016491">
    <property type="term" value="F:oxidoreductase activity"/>
    <property type="evidence" value="ECO:0007669"/>
    <property type="project" value="InterPro"/>
</dbReference>
<dbReference type="InterPro" id="IPR037165">
    <property type="entry name" value="AldOxase/xan_DH_Mopterin-bd_sf"/>
</dbReference>
<dbReference type="Pfam" id="PF20256">
    <property type="entry name" value="MoCoBD_2"/>
    <property type="match status" value="2"/>
</dbReference>
<dbReference type="Gene3D" id="3.30.365.10">
    <property type="entry name" value="Aldehyde oxidase/xanthine dehydrogenase, molybdopterin binding domain"/>
    <property type="match status" value="4"/>
</dbReference>
<dbReference type="EMBL" id="OANS01000004">
    <property type="protein sequence ID" value="SNX29368.1"/>
    <property type="molecule type" value="Genomic_DNA"/>
</dbReference>
<protein>
    <submittedName>
        <fullName evidence="2">Isoquinoline 1-oxidoreductase, beta subunit</fullName>
    </submittedName>
</protein>
<accession>A0A240E1Q2</accession>
<dbReference type="InterPro" id="IPR052516">
    <property type="entry name" value="N-heterocyclic_Hydroxylase"/>
</dbReference>
<dbReference type="InterPro" id="IPR012368">
    <property type="entry name" value="OxRdtase_Mopterin-bd_su_IorB"/>
</dbReference>
<reference evidence="3" key="1">
    <citation type="submission" date="2017-08" db="EMBL/GenBank/DDBJ databases">
        <authorList>
            <person name="Varghese N."/>
            <person name="Submissions S."/>
        </authorList>
    </citation>
    <scope>NUCLEOTIDE SEQUENCE [LARGE SCALE GENOMIC DNA]</scope>
    <source>
        <strain evidence="3">AP-Melu-1000-B4</strain>
    </source>
</reference>
<dbReference type="AlphaFoldDB" id="A0A240E1Q2"/>
<dbReference type="Gene3D" id="3.90.1170.50">
    <property type="entry name" value="Aldehyde oxidase/xanthine dehydrogenase, a/b hammerhead"/>
    <property type="match status" value="1"/>
</dbReference>
<dbReference type="Pfam" id="PF02738">
    <property type="entry name" value="MoCoBD_1"/>
    <property type="match status" value="1"/>
</dbReference>
<dbReference type="InterPro" id="IPR046867">
    <property type="entry name" value="AldOxase/xan_DH_MoCoBD2"/>
</dbReference>
<keyword evidence="3" id="KW-1185">Reference proteome</keyword>